<dbReference type="OrthoDB" id="432970at2759"/>
<evidence type="ECO:0000256" key="1">
    <source>
        <dbReference type="SAM" id="MobiDB-lite"/>
    </source>
</evidence>
<dbReference type="SUPFAM" id="SSF103642">
    <property type="entry name" value="Sec-C motif"/>
    <property type="match status" value="1"/>
</dbReference>
<dbReference type="SUPFAM" id="SSF48403">
    <property type="entry name" value="Ankyrin repeat"/>
    <property type="match status" value="1"/>
</dbReference>
<organism evidence="2 3">
    <name type="scientific">Alectoria fallacina</name>
    <dbReference type="NCBI Taxonomy" id="1903189"/>
    <lineage>
        <taxon>Eukaryota</taxon>
        <taxon>Fungi</taxon>
        <taxon>Dikarya</taxon>
        <taxon>Ascomycota</taxon>
        <taxon>Pezizomycotina</taxon>
        <taxon>Lecanoromycetes</taxon>
        <taxon>OSLEUM clade</taxon>
        <taxon>Lecanoromycetidae</taxon>
        <taxon>Lecanorales</taxon>
        <taxon>Lecanorineae</taxon>
        <taxon>Parmeliaceae</taxon>
        <taxon>Alectoria</taxon>
    </lineage>
</organism>
<proteinExistence type="predicted"/>
<dbReference type="Gene3D" id="1.25.40.20">
    <property type="entry name" value="Ankyrin repeat-containing domain"/>
    <property type="match status" value="1"/>
</dbReference>
<comment type="caution">
    <text evidence="2">The sequence shown here is derived from an EMBL/GenBank/DDBJ whole genome shotgun (WGS) entry which is preliminary data.</text>
</comment>
<dbReference type="InterPro" id="IPR036770">
    <property type="entry name" value="Ankyrin_rpt-contain_sf"/>
</dbReference>
<dbReference type="EMBL" id="CAJPDR010000074">
    <property type="protein sequence ID" value="CAF9914668.1"/>
    <property type="molecule type" value="Genomic_DNA"/>
</dbReference>
<gene>
    <name evidence="2" type="ORF">ALECFALPRED_009666</name>
</gene>
<dbReference type="AlphaFoldDB" id="A0A8H3F2T2"/>
<dbReference type="Proteomes" id="UP000664203">
    <property type="component" value="Unassembled WGS sequence"/>
</dbReference>
<name>A0A8H3F2T2_9LECA</name>
<feature type="compositionally biased region" description="Polar residues" evidence="1">
    <location>
        <begin position="233"/>
        <end position="242"/>
    </location>
</feature>
<evidence type="ECO:0000313" key="2">
    <source>
        <dbReference type="EMBL" id="CAF9914668.1"/>
    </source>
</evidence>
<keyword evidence="3" id="KW-1185">Reference proteome</keyword>
<dbReference type="Gene3D" id="3.10.450.50">
    <property type="match status" value="1"/>
</dbReference>
<reference evidence="2" key="1">
    <citation type="submission" date="2021-03" db="EMBL/GenBank/DDBJ databases">
        <authorList>
            <person name="Tagirdzhanova G."/>
        </authorList>
    </citation>
    <scope>NUCLEOTIDE SEQUENCE</scope>
</reference>
<protein>
    <submittedName>
        <fullName evidence="2">Uncharacterized protein</fullName>
    </submittedName>
</protein>
<feature type="region of interest" description="Disordered" evidence="1">
    <location>
        <begin position="231"/>
        <end position="263"/>
    </location>
</feature>
<accession>A0A8H3F2T2</accession>
<evidence type="ECO:0000313" key="3">
    <source>
        <dbReference type="Proteomes" id="UP000664203"/>
    </source>
</evidence>
<dbReference type="Pfam" id="PF02810">
    <property type="entry name" value="SEC-C"/>
    <property type="match status" value="1"/>
</dbReference>
<dbReference type="InterPro" id="IPR004027">
    <property type="entry name" value="SEC_C_motif"/>
</dbReference>
<sequence>MSRPLGQLFASSDILSGEEGVKLRVYCSTACMNPDRDLKDPYGVLFKDGSLTAFQEHFQGRVEHFDGKRHEAAQELFKIKWGPTRISVYVVLLAFTRVNPELRYKYISIAEWLVDTAKVPVDGTDISGNTALMYSIATKPCFDPEFAQIMLDAGGDINRRDRFGGTAAHDITTVQVLYNQTAHEKACRALQWFLEHGGNPEIADGDGISARQIIAGLRQTDRALSEVMDRVEQQQSEGSNPGSGAVARPTARNSPCPCGSGRKFKKCCGKD</sequence>